<feature type="transmembrane region" description="Helical" evidence="1">
    <location>
        <begin position="340"/>
        <end position="359"/>
    </location>
</feature>
<gene>
    <name evidence="2" type="ORF">ArsFIN_14940</name>
    <name evidence="3" type="ORF">QE258_06830</name>
</gene>
<reference evidence="2 4" key="1">
    <citation type="submission" date="2019-03" db="EMBL/GenBank/DDBJ databases">
        <title>Long-read sequencing reveals hyperdense prophage content in a complex bacterial symbiont genome.</title>
        <authorList>
            <person name="Frost C.L."/>
            <person name="Siozios S."/>
            <person name="Nadal-Jimenez P."/>
            <person name="Brockhurst M.A."/>
            <person name="King K.C."/>
            <person name="Darby A.C."/>
            <person name="Hurst G.D.D."/>
        </authorList>
    </citation>
    <scope>NUCLEOTIDE SEQUENCE [LARGE SCALE GENOMIC DNA]</scope>
    <source>
        <strain evidence="2 4">FIN</strain>
    </source>
</reference>
<feature type="transmembrane region" description="Helical" evidence="1">
    <location>
        <begin position="144"/>
        <end position="161"/>
    </location>
</feature>
<keyword evidence="5" id="KW-1185">Reference proteome</keyword>
<evidence type="ECO:0000256" key="1">
    <source>
        <dbReference type="SAM" id="Phobius"/>
    </source>
</evidence>
<sequence length="480" mass="54805">MIYDRKCFLVSLGIIGLTVFPLLISNIYYLDDLYRVVWEFTGWDGDGRPFSQFFYRILILRSHMLPDLFPAPLILSIVFLCFVFSLLSEKFGNRKSILFALCICSLILNPLFNANLHFRYDSSFMVLSIAFALLPFCVLSKNKIISFFLSCLFITLSLTSYQVSINIFITFSLIELLHGATRGDIKGSVVMTVNRMGGLIVGYIFYSKIIIGLTSVNAYFSEYSRIISFDKDGGSKLAENLSSSFSLLYENQNFGFKIFILSIILVYVLSLIDIIFRNHKIINVPFLLLSWVITLLLSIFFIPGVTVFSENPLFMARGYVGFGGFIAAMLIPVCWVSFKYIRYLILISYIYMIGFSYAANNAMKLENAHIENVAIRIINDIENNSNGNEIKYINVDGELQHNESAKVAVVTYPLINSMLPRAFYYKYDVGQFVLNRLGLPDIRYTNSDSRDGFKECSSKKSRYYYDICFGGNNTAYITFK</sequence>
<dbReference type="GeneID" id="96876663"/>
<feature type="transmembrane region" description="Helical" evidence="1">
    <location>
        <begin position="197"/>
        <end position="220"/>
    </location>
</feature>
<dbReference type="AlphaFoldDB" id="A0A4P7KWB4"/>
<evidence type="ECO:0000313" key="5">
    <source>
        <dbReference type="Proteomes" id="UP001177592"/>
    </source>
</evidence>
<keyword evidence="1" id="KW-1133">Transmembrane helix</keyword>
<keyword evidence="1" id="KW-0472">Membrane</keyword>
<accession>A0A4P7KWB4</accession>
<reference evidence="3" key="2">
    <citation type="submission" date="2023-04" db="EMBL/GenBank/DDBJ databases">
        <title>Genome dynamics across the evolutionary transition to endosymbiosis.</title>
        <authorList>
            <person name="Siozios S."/>
            <person name="Nadal-Jimenez P."/>
            <person name="Azagi T."/>
            <person name="Sprong H."/>
            <person name="Frost C.L."/>
            <person name="Parratt S.R."/>
            <person name="Taylor G."/>
            <person name="Brettell L."/>
            <person name="Lew K.C."/>
            <person name="Croft L."/>
            <person name="King K.C."/>
            <person name="Brockhurst M.A."/>
            <person name="Hypsa V."/>
            <person name="Novakova E."/>
            <person name="Darby A.C."/>
            <person name="Hurst G.D.D."/>
        </authorList>
    </citation>
    <scope>NUCLEOTIDE SEQUENCE</scope>
    <source>
        <strain evidence="3">ANv_CAN</strain>
    </source>
</reference>
<dbReference type="EMBL" id="CP038613">
    <property type="protein sequence ID" value="QBY42930.1"/>
    <property type="molecule type" value="Genomic_DNA"/>
</dbReference>
<dbReference type="EMBL" id="CP123523">
    <property type="protein sequence ID" value="WGM06986.1"/>
    <property type="molecule type" value="Genomic_DNA"/>
</dbReference>
<feature type="transmembrane region" description="Helical" evidence="1">
    <location>
        <begin position="288"/>
        <end position="308"/>
    </location>
</feature>
<evidence type="ECO:0000313" key="3">
    <source>
        <dbReference type="EMBL" id="WGM06986.1"/>
    </source>
</evidence>
<organism evidence="2 4">
    <name type="scientific">Arsenophonus nasoniae</name>
    <name type="common">son-killer infecting Nasonia vitripennis</name>
    <dbReference type="NCBI Taxonomy" id="638"/>
    <lineage>
        <taxon>Bacteria</taxon>
        <taxon>Pseudomonadati</taxon>
        <taxon>Pseudomonadota</taxon>
        <taxon>Gammaproteobacteria</taxon>
        <taxon>Enterobacterales</taxon>
        <taxon>Morganellaceae</taxon>
        <taxon>Arsenophonus</taxon>
    </lineage>
</organism>
<keyword evidence="1" id="KW-0812">Transmembrane</keyword>
<dbReference type="InterPro" id="IPR025686">
    <property type="entry name" value="Glucos_trans_II"/>
</dbReference>
<evidence type="ECO:0000313" key="2">
    <source>
        <dbReference type="EMBL" id="QBY42930.1"/>
    </source>
</evidence>
<feature type="transmembrane region" description="Helical" evidence="1">
    <location>
        <begin position="122"/>
        <end position="139"/>
    </location>
</feature>
<dbReference type="KEGG" id="ans:ArsFIN_14940"/>
<feature type="transmembrane region" description="Helical" evidence="1">
    <location>
        <begin position="254"/>
        <end position="276"/>
    </location>
</feature>
<feature type="transmembrane region" description="Helical" evidence="1">
    <location>
        <begin position="314"/>
        <end position="333"/>
    </location>
</feature>
<feature type="transmembrane region" description="Helical" evidence="1">
    <location>
        <begin position="96"/>
        <end position="116"/>
    </location>
</feature>
<feature type="transmembrane region" description="Helical" evidence="1">
    <location>
        <begin position="68"/>
        <end position="87"/>
    </location>
</feature>
<dbReference type="RefSeq" id="WP_135677605.1">
    <property type="nucleotide sequence ID" value="NZ_CP038613.1"/>
</dbReference>
<dbReference type="GO" id="GO:0016740">
    <property type="term" value="F:transferase activity"/>
    <property type="evidence" value="ECO:0007669"/>
    <property type="project" value="UniProtKB-KW"/>
</dbReference>
<proteinExistence type="predicted"/>
<protein>
    <submittedName>
        <fullName evidence="2">Glucosyl transferase GtrII</fullName>
    </submittedName>
    <submittedName>
        <fullName evidence="3">Glucosyltransferase domain-containing protein</fullName>
    </submittedName>
</protein>
<keyword evidence="2" id="KW-0808">Transferase</keyword>
<dbReference type="Proteomes" id="UP001177592">
    <property type="component" value="Chromosome"/>
</dbReference>
<dbReference type="Proteomes" id="UP000295134">
    <property type="component" value="Chromosome"/>
</dbReference>
<name>A0A4P7KWB4_9GAMM</name>
<evidence type="ECO:0000313" key="4">
    <source>
        <dbReference type="Proteomes" id="UP000295134"/>
    </source>
</evidence>
<feature type="transmembrane region" description="Helical" evidence="1">
    <location>
        <begin position="7"/>
        <end position="30"/>
    </location>
</feature>
<dbReference type="Pfam" id="PF14264">
    <property type="entry name" value="Glucos_trans_II"/>
    <property type="match status" value="1"/>
</dbReference>